<dbReference type="InterPro" id="IPR017581">
    <property type="entry name" value="AtpR-like"/>
</dbReference>
<name>A0A1B3ZIM7_9SPHN</name>
<evidence type="ECO:0000313" key="3">
    <source>
        <dbReference type="Proteomes" id="UP000094256"/>
    </source>
</evidence>
<organism evidence="2 3">
    <name type="scientific">Sphingomonas panacis</name>
    <dbReference type="NCBI Taxonomy" id="1560345"/>
    <lineage>
        <taxon>Bacteria</taxon>
        <taxon>Pseudomonadati</taxon>
        <taxon>Pseudomonadota</taxon>
        <taxon>Alphaproteobacteria</taxon>
        <taxon>Sphingomonadales</taxon>
        <taxon>Sphingomonadaceae</taxon>
        <taxon>Sphingomonas</taxon>
    </lineage>
</organism>
<keyword evidence="1" id="KW-0472">Membrane</keyword>
<protein>
    <recommendedName>
        <fullName evidence="4">ATP synthase subunit I</fullName>
    </recommendedName>
</protein>
<feature type="transmembrane region" description="Helical" evidence="1">
    <location>
        <begin position="48"/>
        <end position="75"/>
    </location>
</feature>
<keyword evidence="1" id="KW-0812">Transmembrane</keyword>
<dbReference type="AlphaFoldDB" id="A0A1B3ZIM7"/>
<evidence type="ECO:0008006" key="4">
    <source>
        <dbReference type="Google" id="ProtNLM"/>
    </source>
</evidence>
<proteinExistence type="predicted"/>
<geneLocation type="plasmid" evidence="3"/>
<sequence length="88" mass="9149">MIVLNTSCLPDAGCSGGTMHFAMIAKDADLLVHGGSVLMAIGLKLARLLLTVTLLVVAALQGWPSLLAATTGVLVARQLVLRRLQVKA</sequence>
<gene>
    <name evidence="2" type="ORF">AWL63_24340</name>
</gene>
<dbReference type="Pfam" id="PF12966">
    <property type="entry name" value="AtpR"/>
    <property type="match status" value="1"/>
</dbReference>
<evidence type="ECO:0000313" key="2">
    <source>
        <dbReference type="EMBL" id="AOH87281.1"/>
    </source>
</evidence>
<dbReference type="OrthoDB" id="7478057at2"/>
<keyword evidence="3" id="KW-1185">Reference proteome</keyword>
<accession>A0A1B3ZIM7</accession>
<dbReference type="EMBL" id="CP014169">
    <property type="protein sequence ID" value="AOH87281.1"/>
    <property type="molecule type" value="Genomic_DNA"/>
</dbReference>
<dbReference type="KEGG" id="span:AWL63_24340"/>
<evidence type="ECO:0000256" key="1">
    <source>
        <dbReference type="SAM" id="Phobius"/>
    </source>
</evidence>
<keyword evidence="1" id="KW-1133">Transmembrane helix</keyword>
<dbReference type="Proteomes" id="UP000094256">
    <property type="component" value="Plasmid unnamed"/>
</dbReference>
<reference evidence="2 3" key="1">
    <citation type="submission" date="2016-01" db="EMBL/GenBank/DDBJ databases">
        <title>Complete genome and mega plasmid sequence of Sphingomonas panacis DCY99 elicits systemic resistance in rice to Xanthomonas oryzae.</title>
        <authorList>
            <person name="Kim Y.J."/>
            <person name="Yang D.C."/>
            <person name="Sing P."/>
        </authorList>
    </citation>
    <scope>NUCLEOTIDE SEQUENCE [LARGE SCALE GENOMIC DNA]</scope>
    <source>
        <strain evidence="2 3">DCY99</strain>
        <plasmid evidence="3">Plasmid</plasmid>
    </source>
</reference>
<keyword evidence="2" id="KW-0614">Plasmid</keyword>